<keyword evidence="8" id="KW-1185">Reference proteome</keyword>
<evidence type="ECO:0000256" key="3">
    <source>
        <dbReference type="SAM" id="Coils"/>
    </source>
</evidence>
<dbReference type="SMART" id="SM00304">
    <property type="entry name" value="HAMP"/>
    <property type="match status" value="1"/>
</dbReference>
<sequence length="441" mass="48214">MSSKPGIRARLWLAAALPTVLVVVALLWVFLSRYAEDLTEAWQERARVAATQLAGSAEFPLFANDLETLQRLVEASHKGDSQLRAVKVFDRDGRLLVSAGTLQGGLLPLEARVQLEISGERLTVLVPIEGSPAARVDLFQETTGLGLSQPDATTPRGFVLMQFGLESLERRRSELLAWALAATLGAMLLATLLSTAIASRVTRPIGQISLVVQRIASGSLDARTNPQHCGALSGLAQGVNEMAQQVAMTQQELRQQVELATRELREQKDAAERAARLDALTQVLGRRGFTEQAHTEIQRCMRYQHPLSLLMIDIDHFKTINDTHGHATGDAVLLHFAQLLARELRENDMIGRIGGEEFAVLLPNSNAEQAARVAERMREAVANSQIHVRGQPLHFTASFGVAEFQAQELSLESLMARADAALYEAKRQGRNRVLLATPPGA</sequence>
<keyword evidence="7" id="KW-0808">Transferase</keyword>
<dbReference type="RefSeq" id="WP_382199400.1">
    <property type="nucleotide sequence ID" value="NZ_JBHTBZ010000014.1"/>
</dbReference>
<keyword evidence="3" id="KW-0175">Coiled coil</keyword>
<dbReference type="Pfam" id="PF00672">
    <property type="entry name" value="HAMP"/>
    <property type="match status" value="1"/>
</dbReference>
<dbReference type="InterPro" id="IPR050469">
    <property type="entry name" value="Diguanylate_Cyclase"/>
</dbReference>
<feature type="domain" description="GGDEF" evidence="6">
    <location>
        <begin position="305"/>
        <end position="438"/>
    </location>
</feature>
<accession>A0ABW2S9L8</accession>
<dbReference type="EMBL" id="JBHTBZ010000014">
    <property type="protein sequence ID" value="MFC7460118.1"/>
    <property type="molecule type" value="Genomic_DNA"/>
</dbReference>
<dbReference type="Pfam" id="PF09984">
    <property type="entry name" value="sCache_4"/>
    <property type="match status" value="1"/>
</dbReference>
<dbReference type="InterPro" id="IPR043128">
    <property type="entry name" value="Rev_trsase/Diguanyl_cyclase"/>
</dbReference>
<dbReference type="PANTHER" id="PTHR45138:SF9">
    <property type="entry name" value="DIGUANYLATE CYCLASE DGCM-RELATED"/>
    <property type="match status" value="1"/>
</dbReference>
<keyword evidence="7" id="KW-0548">Nucleotidyltransferase</keyword>
<evidence type="ECO:0000259" key="6">
    <source>
        <dbReference type="PROSITE" id="PS50887"/>
    </source>
</evidence>
<dbReference type="EC" id="2.7.7.65" evidence="1"/>
<evidence type="ECO:0000313" key="8">
    <source>
        <dbReference type="Proteomes" id="UP001596457"/>
    </source>
</evidence>
<evidence type="ECO:0000259" key="5">
    <source>
        <dbReference type="PROSITE" id="PS50885"/>
    </source>
</evidence>
<reference evidence="8" key="1">
    <citation type="journal article" date="2019" name="Int. J. Syst. Evol. Microbiol.">
        <title>The Global Catalogue of Microorganisms (GCM) 10K type strain sequencing project: providing services to taxonomists for standard genome sequencing and annotation.</title>
        <authorList>
            <consortium name="The Broad Institute Genomics Platform"/>
            <consortium name="The Broad Institute Genome Sequencing Center for Infectious Disease"/>
            <person name="Wu L."/>
            <person name="Ma J."/>
        </authorList>
    </citation>
    <scope>NUCLEOTIDE SEQUENCE [LARGE SCALE GENOMIC DNA]</scope>
    <source>
        <strain evidence="8">CCUG 53903</strain>
    </source>
</reference>
<organism evidence="7 8">
    <name type="scientific">Hydrogenophaga defluvii</name>
    <dbReference type="NCBI Taxonomy" id="249410"/>
    <lineage>
        <taxon>Bacteria</taxon>
        <taxon>Pseudomonadati</taxon>
        <taxon>Pseudomonadota</taxon>
        <taxon>Betaproteobacteria</taxon>
        <taxon>Burkholderiales</taxon>
        <taxon>Comamonadaceae</taxon>
        <taxon>Hydrogenophaga</taxon>
    </lineage>
</organism>
<dbReference type="NCBIfam" id="TIGR00254">
    <property type="entry name" value="GGDEF"/>
    <property type="match status" value="1"/>
</dbReference>
<dbReference type="SUPFAM" id="SSF55073">
    <property type="entry name" value="Nucleotide cyclase"/>
    <property type="match status" value="1"/>
</dbReference>
<feature type="domain" description="HAMP" evidence="5">
    <location>
        <begin position="199"/>
        <end position="251"/>
    </location>
</feature>
<dbReference type="InterPro" id="IPR000160">
    <property type="entry name" value="GGDEF_dom"/>
</dbReference>
<evidence type="ECO:0000256" key="1">
    <source>
        <dbReference type="ARBA" id="ARBA00012528"/>
    </source>
</evidence>
<dbReference type="InterPro" id="IPR029787">
    <property type="entry name" value="Nucleotide_cyclase"/>
</dbReference>
<dbReference type="Proteomes" id="UP001596457">
    <property type="component" value="Unassembled WGS sequence"/>
</dbReference>
<dbReference type="GO" id="GO:0052621">
    <property type="term" value="F:diguanylate cyclase activity"/>
    <property type="evidence" value="ECO:0007669"/>
    <property type="project" value="UniProtKB-EC"/>
</dbReference>
<dbReference type="Gene3D" id="3.30.70.270">
    <property type="match status" value="1"/>
</dbReference>
<dbReference type="InterPro" id="IPR003660">
    <property type="entry name" value="HAMP_dom"/>
</dbReference>
<name>A0ABW2S9L8_9BURK</name>
<dbReference type="Gene3D" id="6.10.340.10">
    <property type="match status" value="1"/>
</dbReference>
<keyword evidence="4" id="KW-1133">Transmembrane helix</keyword>
<dbReference type="SMART" id="SM00267">
    <property type="entry name" value="GGDEF"/>
    <property type="match status" value="1"/>
</dbReference>
<dbReference type="CDD" id="cd06225">
    <property type="entry name" value="HAMP"/>
    <property type="match status" value="1"/>
</dbReference>
<comment type="catalytic activity">
    <reaction evidence="2">
        <text>2 GTP = 3',3'-c-di-GMP + 2 diphosphate</text>
        <dbReference type="Rhea" id="RHEA:24898"/>
        <dbReference type="ChEBI" id="CHEBI:33019"/>
        <dbReference type="ChEBI" id="CHEBI:37565"/>
        <dbReference type="ChEBI" id="CHEBI:58805"/>
        <dbReference type="EC" id="2.7.7.65"/>
    </reaction>
</comment>
<dbReference type="PROSITE" id="PS50887">
    <property type="entry name" value="GGDEF"/>
    <property type="match status" value="1"/>
</dbReference>
<feature type="coiled-coil region" evidence="3">
    <location>
        <begin position="250"/>
        <end position="277"/>
    </location>
</feature>
<dbReference type="CDD" id="cd01949">
    <property type="entry name" value="GGDEF"/>
    <property type="match status" value="1"/>
</dbReference>
<comment type="caution">
    <text evidence="7">The sequence shown here is derived from an EMBL/GenBank/DDBJ whole genome shotgun (WGS) entry which is preliminary data.</text>
</comment>
<protein>
    <recommendedName>
        <fullName evidence="1">diguanylate cyclase</fullName>
        <ecNumber evidence="1">2.7.7.65</ecNumber>
    </recommendedName>
</protein>
<dbReference type="InterPro" id="IPR019247">
    <property type="entry name" value="Histidine_kinase_BarA_N"/>
</dbReference>
<keyword evidence="4" id="KW-0812">Transmembrane</keyword>
<dbReference type="PANTHER" id="PTHR45138">
    <property type="entry name" value="REGULATORY COMPONENTS OF SENSORY TRANSDUCTION SYSTEM"/>
    <property type="match status" value="1"/>
</dbReference>
<evidence type="ECO:0000313" key="7">
    <source>
        <dbReference type="EMBL" id="MFC7460118.1"/>
    </source>
</evidence>
<evidence type="ECO:0000256" key="2">
    <source>
        <dbReference type="ARBA" id="ARBA00034247"/>
    </source>
</evidence>
<feature type="transmembrane region" description="Helical" evidence="4">
    <location>
        <begin position="12"/>
        <end position="31"/>
    </location>
</feature>
<evidence type="ECO:0000256" key="4">
    <source>
        <dbReference type="SAM" id="Phobius"/>
    </source>
</evidence>
<gene>
    <name evidence="7" type="ORF">ACFQU0_06710</name>
</gene>
<dbReference type="Pfam" id="PF00990">
    <property type="entry name" value="GGDEF"/>
    <property type="match status" value="1"/>
</dbReference>
<keyword evidence="4" id="KW-0472">Membrane</keyword>
<proteinExistence type="predicted"/>
<feature type="transmembrane region" description="Helical" evidence="4">
    <location>
        <begin position="175"/>
        <end position="198"/>
    </location>
</feature>
<dbReference type="PROSITE" id="PS50885">
    <property type="entry name" value="HAMP"/>
    <property type="match status" value="1"/>
</dbReference>